<evidence type="ECO:0000256" key="6">
    <source>
        <dbReference type="ARBA" id="ARBA00023002"/>
    </source>
</evidence>
<reference evidence="13" key="1">
    <citation type="submission" date="2024-03" db="EMBL/GenBank/DDBJ databases">
        <title>WGS assembly of Saponaria officinalis var. Norfolk2.</title>
        <authorList>
            <person name="Jenkins J."/>
            <person name="Shu S."/>
            <person name="Grimwood J."/>
            <person name="Barry K."/>
            <person name="Goodstein D."/>
            <person name="Schmutz J."/>
            <person name="Leebens-Mack J."/>
            <person name="Osbourn A."/>
        </authorList>
    </citation>
    <scope>NUCLEOTIDE SEQUENCE [LARGE SCALE GENOMIC DNA]</scope>
    <source>
        <strain evidence="13">JIC</strain>
    </source>
</reference>
<dbReference type="GO" id="GO:0016020">
    <property type="term" value="C:membrane"/>
    <property type="evidence" value="ECO:0007669"/>
    <property type="project" value="UniProtKB-SubCell"/>
</dbReference>
<evidence type="ECO:0000256" key="5">
    <source>
        <dbReference type="ARBA" id="ARBA00022723"/>
    </source>
</evidence>
<dbReference type="PANTHER" id="PTHR47943">
    <property type="entry name" value="CYTOCHROME P450 93A3-LIKE"/>
    <property type="match status" value="1"/>
</dbReference>
<dbReference type="PRINTS" id="PR00385">
    <property type="entry name" value="P450"/>
</dbReference>
<keyword evidence="8 11" id="KW-0503">Monooxygenase</keyword>
<evidence type="ECO:0000256" key="7">
    <source>
        <dbReference type="ARBA" id="ARBA00023004"/>
    </source>
</evidence>
<dbReference type="PRINTS" id="PR00463">
    <property type="entry name" value="EP450I"/>
</dbReference>
<evidence type="ECO:0000256" key="8">
    <source>
        <dbReference type="ARBA" id="ARBA00023033"/>
    </source>
</evidence>
<feature type="chain" id="PRO_5043867158" description="Cytochrome P450" evidence="12">
    <location>
        <begin position="23"/>
        <end position="501"/>
    </location>
</feature>
<dbReference type="PANTHER" id="PTHR47943:SF9">
    <property type="entry name" value="CYTOCHROME P450"/>
    <property type="match status" value="1"/>
</dbReference>
<keyword evidence="9" id="KW-0472">Membrane</keyword>
<name>A0AAW1K754_SAPOF</name>
<feature type="binding site" description="axial binding residue" evidence="10">
    <location>
        <position position="437"/>
    </location>
    <ligand>
        <name>heme</name>
        <dbReference type="ChEBI" id="CHEBI:30413"/>
    </ligand>
    <ligandPart>
        <name>Fe</name>
        <dbReference type="ChEBI" id="CHEBI:18248"/>
    </ligandPart>
</feature>
<keyword evidence="7 10" id="KW-0408">Iron</keyword>
<keyword evidence="5 10" id="KW-0479">Metal-binding</keyword>
<dbReference type="GO" id="GO:0005506">
    <property type="term" value="F:iron ion binding"/>
    <property type="evidence" value="ECO:0007669"/>
    <property type="project" value="InterPro"/>
</dbReference>
<dbReference type="AlphaFoldDB" id="A0AAW1K754"/>
<evidence type="ECO:0000256" key="9">
    <source>
        <dbReference type="ARBA" id="ARBA00023136"/>
    </source>
</evidence>
<comment type="cofactor">
    <cofactor evidence="1 10">
        <name>heme</name>
        <dbReference type="ChEBI" id="CHEBI:30413"/>
    </cofactor>
</comment>
<dbReference type="CDD" id="cd11072">
    <property type="entry name" value="CYP71-like"/>
    <property type="match status" value="1"/>
</dbReference>
<dbReference type="GO" id="GO:0004497">
    <property type="term" value="F:monooxygenase activity"/>
    <property type="evidence" value="ECO:0007669"/>
    <property type="project" value="UniProtKB-KW"/>
</dbReference>
<sequence length="501" mass="56339">MSYLLLTFLVIILSLLWQLLHKKLTAKLPPGPYPLPIIGNLHMLGPLPHRSLAKLAQKYGPIMSLKLGLVQTIVVSSPEAAELFLKQHDTIFASRPATEVATHMFYGAKDMGFAPYGDYWRRVRKICTLHLLTTSKVEGFESLRRREIEKMVQRMKEVGDMGGSAVEVGKVVGELIEEITFKMVVGKGKDEDKSYELKGVVGQTLELAGAFNFADFLPFLAPFVIQGLTRMMKQLSKVVDEILEDIIEDHLKEESFGQQQDILGSMLTLMNKPNDEFTSTSFGRDNIKAVMLDLFSAGIDTTSHTITWAISALLKNPRAMKLLQQELDDVVGKARMIQESDLPKLPYLDMVAKETLRLYPVGPLLIPRESMQDVVINGWKIPKKSRIIINFWAIARDAKFWLDTAEVFYPERFMGSDADVQGNNYKFFPFGSGRRKCPGIQLGLVTLKIVLASVVHCFNLGLPHGMQNEEVDMAEKFGLAMGRANELFVLPSFRLQLNDDQ</sequence>
<evidence type="ECO:0000256" key="10">
    <source>
        <dbReference type="PIRSR" id="PIRSR602401-1"/>
    </source>
</evidence>
<keyword evidence="6 11" id="KW-0560">Oxidoreductase</keyword>
<keyword evidence="12" id="KW-0732">Signal</keyword>
<protein>
    <recommendedName>
        <fullName evidence="15">Cytochrome P450</fullName>
    </recommendedName>
</protein>
<evidence type="ECO:0008006" key="15">
    <source>
        <dbReference type="Google" id="ProtNLM"/>
    </source>
</evidence>
<evidence type="ECO:0000256" key="11">
    <source>
        <dbReference type="RuleBase" id="RU000461"/>
    </source>
</evidence>
<accession>A0AAW1K754</accession>
<comment type="caution">
    <text evidence="13">The sequence shown here is derived from an EMBL/GenBank/DDBJ whole genome shotgun (WGS) entry which is preliminary data.</text>
</comment>
<keyword evidence="14" id="KW-1185">Reference proteome</keyword>
<dbReference type="FunFam" id="1.10.630.10:FF:000011">
    <property type="entry name" value="Cytochrome P450 83B1"/>
    <property type="match status" value="1"/>
</dbReference>
<dbReference type="InterPro" id="IPR036396">
    <property type="entry name" value="Cyt_P450_sf"/>
</dbReference>
<dbReference type="SUPFAM" id="SSF48264">
    <property type="entry name" value="Cytochrome P450"/>
    <property type="match status" value="1"/>
</dbReference>
<keyword evidence="4 10" id="KW-0349">Heme</keyword>
<evidence type="ECO:0000313" key="14">
    <source>
        <dbReference type="Proteomes" id="UP001443914"/>
    </source>
</evidence>
<organism evidence="13 14">
    <name type="scientific">Saponaria officinalis</name>
    <name type="common">Common soapwort</name>
    <name type="synonym">Lychnis saponaria</name>
    <dbReference type="NCBI Taxonomy" id="3572"/>
    <lineage>
        <taxon>Eukaryota</taxon>
        <taxon>Viridiplantae</taxon>
        <taxon>Streptophyta</taxon>
        <taxon>Embryophyta</taxon>
        <taxon>Tracheophyta</taxon>
        <taxon>Spermatophyta</taxon>
        <taxon>Magnoliopsida</taxon>
        <taxon>eudicotyledons</taxon>
        <taxon>Gunneridae</taxon>
        <taxon>Pentapetalae</taxon>
        <taxon>Caryophyllales</taxon>
        <taxon>Caryophyllaceae</taxon>
        <taxon>Caryophylleae</taxon>
        <taxon>Saponaria</taxon>
    </lineage>
</organism>
<dbReference type="InterPro" id="IPR017972">
    <property type="entry name" value="Cyt_P450_CS"/>
</dbReference>
<comment type="subcellular location">
    <subcellularLocation>
        <location evidence="2">Membrane</location>
    </subcellularLocation>
</comment>
<dbReference type="InterPro" id="IPR002401">
    <property type="entry name" value="Cyt_P450_E_grp-I"/>
</dbReference>
<proteinExistence type="inferred from homology"/>
<evidence type="ECO:0000256" key="4">
    <source>
        <dbReference type="ARBA" id="ARBA00022617"/>
    </source>
</evidence>
<dbReference type="Pfam" id="PF00067">
    <property type="entry name" value="p450"/>
    <property type="match status" value="1"/>
</dbReference>
<evidence type="ECO:0000256" key="12">
    <source>
        <dbReference type="SAM" id="SignalP"/>
    </source>
</evidence>
<feature type="signal peptide" evidence="12">
    <location>
        <begin position="1"/>
        <end position="22"/>
    </location>
</feature>
<comment type="similarity">
    <text evidence="3 11">Belongs to the cytochrome P450 family.</text>
</comment>
<evidence type="ECO:0000256" key="1">
    <source>
        <dbReference type="ARBA" id="ARBA00001971"/>
    </source>
</evidence>
<dbReference type="InterPro" id="IPR001128">
    <property type="entry name" value="Cyt_P450"/>
</dbReference>
<evidence type="ECO:0000256" key="3">
    <source>
        <dbReference type="ARBA" id="ARBA00010617"/>
    </source>
</evidence>
<dbReference type="Gene3D" id="1.10.630.10">
    <property type="entry name" value="Cytochrome P450"/>
    <property type="match status" value="1"/>
</dbReference>
<evidence type="ECO:0000313" key="13">
    <source>
        <dbReference type="EMBL" id="KAK9714079.1"/>
    </source>
</evidence>
<dbReference type="EMBL" id="JBDFQZ010000006">
    <property type="protein sequence ID" value="KAK9714079.1"/>
    <property type="molecule type" value="Genomic_DNA"/>
</dbReference>
<gene>
    <name evidence="13" type="ORF">RND81_06G070600</name>
</gene>
<dbReference type="GO" id="GO:0020037">
    <property type="term" value="F:heme binding"/>
    <property type="evidence" value="ECO:0007669"/>
    <property type="project" value="InterPro"/>
</dbReference>
<dbReference type="PROSITE" id="PS00086">
    <property type="entry name" value="CYTOCHROME_P450"/>
    <property type="match status" value="1"/>
</dbReference>
<dbReference type="Proteomes" id="UP001443914">
    <property type="component" value="Unassembled WGS sequence"/>
</dbReference>
<dbReference type="GO" id="GO:0016705">
    <property type="term" value="F:oxidoreductase activity, acting on paired donors, with incorporation or reduction of molecular oxygen"/>
    <property type="evidence" value="ECO:0007669"/>
    <property type="project" value="InterPro"/>
</dbReference>
<evidence type="ECO:0000256" key="2">
    <source>
        <dbReference type="ARBA" id="ARBA00004370"/>
    </source>
</evidence>